<feature type="domain" description="N-terminal Ras-GEF" evidence="9">
    <location>
        <begin position="372"/>
        <end position="501"/>
    </location>
</feature>
<dbReference type="InterPro" id="IPR036964">
    <property type="entry name" value="RASGEF_cat_dom_sf"/>
</dbReference>
<feature type="region of interest" description="Disordered" evidence="4">
    <location>
        <begin position="1"/>
        <end position="66"/>
    </location>
</feature>
<dbReference type="PROSITE" id="PS50186">
    <property type="entry name" value="DEP"/>
    <property type="match status" value="1"/>
</dbReference>
<dbReference type="InterPro" id="IPR019804">
    <property type="entry name" value="Ras_G-nucl-exch_fac_CS"/>
</dbReference>
<dbReference type="EMBL" id="GEDV01005490">
    <property type="protein sequence ID" value="JAP83067.1"/>
    <property type="molecule type" value="Transcribed_RNA"/>
</dbReference>
<dbReference type="CDD" id="cd06224">
    <property type="entry name" value="REM"/>
    <property type="match status" value="1"/>
</dbReference>
<dbReference type="Pfam" id="PF00610">
    <property type="entry name" value="DEP"/>
    <property type="match status" value="1"/>
</dbReference>
<organism evidence="10">
    <name type="scientific">Rhipicephalus appendiculatus</name>
    <name type="common">Brown ear tick</name>
    <dbReference type="NCBI Taxonomy" id="34631"/>
    <lineage>
        <taxon>Eukaryota</taxon>
        <taxon>Metazoa</taxon>
        <taxon>Ecdysozoa</taxon>
        <taxon>Arthropoda</taxon>
        <taxon>Chelicerata</taxon>
        <taxon>Arachnida</taxon>
        <taxon>Acari</taxon>
        <taxon>Parasitiformes</taxon>
        <taxon>Ixodida</taxon>
        <taxon>Ixodoidea</taxon>
        <taxon>Ixodidae</taxon>
        <taxon>Rhipicephalinae</taxon>
        <taxon>Rhipicephalus</taxon>
        <taxon>Rhipicephalus</taxon>
    </lineage>
</organism>
<dbReference type="PROSITE" id="PS50200">
    <property type="entry name" value="RA"/>
    <property type="match status" value="1"/>
</dbReference>
<dbReference type="SMART" id="SM00147">
    <property type="entry name" value="RasGEF"/>
    <property type="match status" value="1"/>
</dbReference>
<dbReference type="InterPro" id="IPR018490">
    <property type="entry name" value="cNMP-bd_dom_sf"/>
</dbReference>
<feature type="domain" description="Cyclic nucleotide-binding" evidence="6">
    <location>
        <begin position="234"/>
        <end position="335"/>
    </location>
</feature>
<dbReference type="SUPFAM" id="SSF51206">
    <property type="entry name" value="cAMP-binding domain-like"/>
    <property type="match status" value="1"/>
</dbReference>
<evidence type="ECO:0000259" key="5">
    <source>
        <dbReference type="PROSITE" id="PS50009"/>
    </source>
</evidence>
<dbReference type="Pfam" id="PF00618">
    <property type="entry name" value="RasGEF_N"/>
    <property type="match status" value="1"/>
</dbReference>
<dbReference type="PANTHER" id="PTHR23113">
    <property type="entry name" value="GUANINE NUCLEOTIDE EXCHANGE FACTOR"/>
    <property type="match status" value="1"/>
</dbReference>
<dbReference type="GO" id="GO:0007265">
    <property type="term" value="P:Ras protein signal transduction"/>
    <property type="evidence" value="ECO:0007669"/>
    <property type="project" value="TreeGrafter"/>
</dbReference>
<dbReference type="FunFam" id="1.10.840.10:FF:000002">
    <property type="entry name" value="Rap guanine nucleotide exchange factor 4"/>
    <property type="match status" value="1"/>
</dbReference>
<evidence type="ECO:0000256" key="3">
    <source>
        <dbReference type="PROSITE-ProRule" id="PRU00168"/>
    </source>
</evidence>
<accession>A0A131YVR1</accession>
<dbReference type="Pfam" id="PF00027">
    <property type="entry name" value="cNMP_binding"/>
    <property type="match status" value="1"/>
</dbReference>
<dbReference type="InterPro" id="IPR036388">
    <property type="entry name" value="WH-like_DNA-bd_sf"/>
</dbReference>
<dbReference type="SUPFAM" id="SSF48366">
    <property type="entry name" value="Ras GEF"/>
    <property type="match status" value="1"/>
</dbReference>
<dbReference type="InterPro" id="IPR000651">
    <property type="entry name" value="Ras-like_Gua-exchang_fac_N"/>
</dbReference>
<dbReference type="GO" id="GO:0005886">
    <property type="term" value="C:plasma membrane"/>
    <property type="evidence" value="ECO:0007669"/>
    <property type="project" value="TreeGrafter"/>
</dbReference>
<dbReference type="InterPro" id="IPR029071">
    <property type="entry name" value="Ubiquitin-like_domsf"/>
</dbReference>
<dbReference type="Gene3D" id="1.10.840.10">
    <property type="entry name" value="Ras guanine-nucleotide exchange factors catalytic domain"/>
    <property type="match status" value="1"/>
</dbReference>
<dbReference type="SMART" id="SM00049">
    <property type="entry name" value="DEP"/>
    <property type="match status" value="1"/>
</dbReference>
<proteinExistence type="inferred from homology"/>
<feature type="domain" description="DEP" evidence="7">
    <location>
        <begin position="97"/>
        <end position="169"/>
    </location>
</feature>
<evidence type="ECO:0000259" key="8">
    <source>
        <dbReference type="PROSITE" id="PS50200"/>
    </source>
</evidence>
<evidence type="ECO:0000256" key="2">
    <source>
        <dbReference type="ARBA" id="ARBA00022658"/>
    </source>
</evidence>
<dbReference type="Gene3D" id="1.10.10.10">
    <property type="entry name" value="Winged helix-like DNA-binding domain superfamily/Winged helix DNA-binding domain"/>
    <property type="match status" value="1"/>
</dbReference>
<dbReference type="Pfam" id="PF00617">
    <property type="entry name" value="RasGEF"/>
    <property type="match status" value="1"/>
</dbReference>
<dbReference type="InterPro" id="IPR000595">
    <property type="entry name" value="cNMP-bd_dom"/>
</dbReference>
<dbReference type="InterPro" id="IPR000591">
    <property type="entry name" value="DEP_dom"/>
</dbReference>
<dbReference type="SUPFAM" id="SSF54236">
    <property type="entry name" value="Ubiquitin-like"/>
    <property type="match status" value="1"/>
</dbReference>
<dbReference type="InterPro" id="IPR001895">
    <property type="entry name" value="RASGEF_cat_dom"/>
</dbReference>
<comment type="similarity">
    <text evidence="1">Belongs to the RAPGEF2 family.</text>
</comment>
<reference evidence="10" key="1">
    <citation type="journal article" date="2016" name="Ticks Tick Borne Dis.">
        <title>De novo assembly and annotation of the salivary gland transcriptome of Rhipicephalus appendiculatus male and female ticks during blood feeding.</title>
        <authorList>
            <person name="de Castro M.H."/>
            <person name="de Klerk D."/>
            <person name="Pienaar R."/>
            <person name="Latif A.A."/>
            <person name="Rees D.J."/>
            <person name="Mans B.J."/>
        </authorList>
    </citation>
    <scope>NUCLEOTIDE SEQUENCE</scope>
    <source>
        <tissue evidence="10">Salivary glands</tissue>
    </source>
</reference>
<dbReference type="CDD" id="cd00155">
    <property type="entry name" value="RasGEF"/>
    <property type="match status" value="1"/>
</dbReference>
<feature type="compositionally biased region" description="Pro residues" evidence="4">
    <location>
        <begin position="34"/>
        <end position="61"/>
    </location>
</feature>
<dbReference type="PRINTS" id="PR00103">
    <property type="entry name" value="CAMPKINASE"/>
</dbReference>
<dbReference type="InterPro" id="IPR008937">
    <property type="entry name" value="Ras-like_GEF"/>
</dbReference>
<evidence type="ECO:0000256" key="1">
    <source>
        <dbReference type="ARBA" id="ARBA00010829"/>
    </source>
</evidence>
<evidence type="ECO:0000313" key="10">
    <source>
        <dbReference type="EMBL" id="JAP83067.1"/>
    </source>
</evidence>
<dbReference type="Gene3D" id="1.10.8.1240">
    <property type="match status" value="1"/>
</dbReference>
<dbReference type="CDD" id="cd04437">
    <property type="entry name" value="DEP_Epac"/>
    <property type="match status" value="1"/>
</dbReference>
<sequence>MEDIVSPLSTLRTISSSTRRRESRAQSNGTLRTIPPPAAAPAKPPAAEPAPLPSRHPPSPTEPFHSNRLLVSQPTAQVHRAGWVLRTLLLFQAPQLVRDRKYHMRHFKRCMVGTEMVDWLLQVPATHVRLNSRAQAAGMWQVLLEEGAINHVTREHQFKDKYMFYRFREDEEEPTKLPTSEDRVQAEEELQDVLLLLMQLTPDAVLRMILRKPPMERTLDDLDLIYEELLHIKALSHLSNSVKRELYGVMIFESHPKAGTILFNQGDEGKSWYIILRGSVNVVIYGKGVVCTLHEGDDFGKLALVNDAPRAATITTREDNCHFLRVDKEDFNRILRDVEANTVRLKEHGQDVLLLQKIPADARSTNGAHSHYKYMVMAGTPQKMLEHLLETRIDTRTEESSDTFLEDFLLTHVIFMPSHQLCPELMKHYRIDLANSRQEKEFILANKRRVVQFANSWALTVREAFFEDPVIQAFVDELLKAVKEDSTKYAGCLQEELRTMTRIMDLQENVFLFRYVKEHECAAPQRWKVGPFGHIRHLSSGSTTSEDTVDVHRPIKPNDEIIFRVYCADHTYTTLKTAVSATAEFIKRNAAEKLSLKDDLVLVEVKSSGERIAFKDSEVSVPTGLSINGRVFISPADHLDALTPLSEQEGPAEGTGALLETLSSHDIAYHMSLYDWHLFSCIHEYELIYQVFGRHQFRKIMSNLDVFQRRFNEVQFWVVTEMCLANTLSRRVALLRKFIKIASHCREYQNLNAFFAIVMGLSNVAVSRLSQTWERLPGKVKRTFAEFETLIDPSRNHRRYRVAVSKVQPPLVPFMPLLLKDMTFCHEGNKTYIDGLVNFEKMHMIGQTLRSLRHSRSQRLNLEPPPPGKAQQDVREYIRTLKVIDNQRRLTQLSHALEPRRP</sequence>
<name>A0A131YVR1_RHIAP</name>
<dbReference type="InterPro" id="IPR036390">
    <property type="entry name" value="WH_DNA-bd_sf"/>
</dbReference>
<dbReference type="GO" id="GO:0005085">
    <property type="term" value="F:guanyl-nucleotide exchange factor activity"/>
    <property type="evidence" value="ECO:0007669"/>
    <property type="project" value="UniProtKB-KW"/>
</dbReference>
<evidence type="ECO:0000259" key="9">
    <source>
        <dbReference type="PROSITE" id="PS50212"/>
    </source>
</evidence>
<dbReference type="SMART" id="SM00100">
    <property type="entry name" value="cNMP"/>
    <property type="match status" value="1"/>
</dbReference>
<keyword evidence="2 3" id="KW-0344">Guanine-nucleotide releasing factor</keyword>
<dbReference type="Gene3D" id="1.20.870.10">
    <property type="entry name" value="Son of sevenless (SoS) protein Chain: S domain 1"/>
    <property type="match status" value="1"/>
</dbReference>
<dbReference type="PANTHER" id="PTHR23113:SF327">
    <property type="entry name" value="EXCHANGE PROTEIN DIRECTLY ACTIVATED BY CAMP, ISOFORM E"/>
    <property type="match status" value="1"/>
</dbReference>
<dbReference type="Gene3D" id="2.60.120.10">
    <property type="entry name" value="Jelly Rolls"/>
    <property type="match status" value="1"/>
</dbReference>
<dbReference type="FunFam" id="2.60.120.10:FF:000015">
    <property type="entry name" value="Rap guanine nucleotide exchange factor 4"/>
    <property type="match status" value="1"/>
</dbReference>
<dbReference type="PROSITE" id="PS00720">
    <property type="entry name" value="RASGEF"/>
    <property type="match status" value="1"/>
</dbReference>
<protein>
    <submittedName>
        <fullName evidence="10">Rap guanine nucleotide exchange factor 4</fullName>
    </submittedName>
</protein>
<dbReference type="AlphaFoldDB" id="A0A131YVR1"/>
<dbReference type="InterPro" id="IPR023578">
    <property type="entry name" value="Ras_GEF_dom_sf"/>
</dbReference>
<evidence type="ECO:0000259" key="7">
    <source>
        <dbReference type="PROSITE" id="PS50186"/>
    </source>
</evidence>
<dbReference type="PROSITE" id="PS50212">
    <property type="entry name" value="RASGEF_NTER"/>
    <property type="match status" value="1"/>
</dbReference>
<dbReference type="SUPFAM" id="SSF46785">
    <property type="entry name" value="Winged helix' DNA-binding domain"/>
    <property type="match status" value="1"/>
</dbReference>
<dbReference type="Gene3D" id="3.10.20.90">
    <property type="entry name" value="Phosphatidylinositol 3-kinase Catalytic Subunit, Chain A, domain 1"/>
    <property type="match status" value="1"/>
</dbReference>
<dbReference type="InterPro" id="IPR014710">
    <property type="entry name" value="RmlC-like_jellyroll"/>
</dbReference>
<feature type="domain" description="Ras-associating" evidence="8">
    <location>
        <begin position="559"/>
        <end position="638"/>
    </location>
</feature>
<dbReference type="SMART" id="SM00229">
    <property type="entry name" value="RasGEFN"/>
    <property type="match status" value="1"/>
</dbReference>
<dbReference type="CDD" id="cd00038">
    <property type="entry name" value="CAP_ED"/>
    <property type="match status" value="1"/>
</dbReference>
<dbReference type="PROSITE" id="PS50009">
    <property type="entry name" value="RASGEF_CAT"/>
    <property type="match status" value="1"/>
</dbReference>
<dbReference type="InterPro" id="IPR000159">
    <property type="entry name" value="RA_dom"/>
</dbReference>
<dbReference type="PROSITE" id="PS50042">
    <property type="entry name" value="CNMP_BINDING_3"/>
    <property type="match status" value="1"/>
</dbReference>
<evidence type="ECO:0000256" key="4">
    <source>
        <dbReference type="SAM" id="MobiDB-lite"/>
    </source>
</evidence>
<feature type="domain" description="Ras-GEF" evidence="5">
    <location>
        <begin position="663"/>
        <end position="900"/>
    </location>
</feature>
<evidence type="ECO:0000259" key="6">
    <source>
        <dbReference type="PROSITE" id="PS50042"/>
    </source>
</evidence>